<dbReference type="SUPFAM" id="SSF54631">
    <property type="entry name" value="CBS-domain pair"/>
    <property type="match status" value="1"/>
</dbReference>
<organism evidence="8 9">
    <name type="scientific">Cichlidogyrus casuarinus</name>
    <dbReference type="NCBI Taxonomy" id="1844966"/>
    <lineage>
        <taxon>Eukaryota</taxon>
        <taxon>Metazoa</taxon>
        <taxon>Spiralia</taxon>
        <taxon>Lophotrochozoa</taxon>
        <taxon>Platyhelminthes</taxon>
        <taxon>Monogenea</taxon>
        <taxon>Monopisthocotylea</taxon>
        <taxon>Dactylogyridea</taxon>
        <taxon>Ancyrocephalidae</taxon>
        <taxon>Cichlidogyrus</taxon>
    </lineage>
</organism>
<feature type="transmembrane region" description="Helical" evidence="6">
    <location>
        <begin position="34"/>
        <end position="53"/>
    </location>
</feature>
<feature type="domain" description="CBS" evidence="7">
    <location>
        <begin position="75"/>
        <end position="138"/>
    </location>
</feature>
<evidence type="ECO:0000256" key="1">
    <source>
        <dbReference type="ARBA" id="ARBA00006750"/>
    </source>
</evidence>
<dbReference type="PROSITE" id="PS51371">
    <property type="entry name" value="CBS"/>
    <property type="match status" value="2"/>
</dbReference>
<gene>
    <name evidence="8" type="ORF">Ciccas_009196</name>
</gene>
<dbReference type="Proteomes" id="UP001626550">
    <property type="component" value="Unassembled WGS sequence"/>
</dbReference>
<dbReference type="PANTHER" id="PTHR13780:SF35">
    <property type="entry name" value="LD22662P"/>
    <property type="match status" value="1"/>
</dbReference>
<evidence type="ECO:0000256" key="5">
    <source>
        <dbReference type="PROSITE-ProRule" id="PRU00703"/>
    </source>
</evidence>
<evidence type="ECO:0000259" key="7">
    <source>
        <dbReference type="PROSITE" id="PS51371"/>
    </source>
</evidence>
<evidence type="ECO:0000256" key="6">
    <source>
        <dbReference type="SAM" id="Phobius"/>
    </source>
</evidence>
<dbReference type="Pfam" id="PF00571">
    <property type="entry name" value="CBS"/>
    <property type="match status" value="1"/>
</dbReference>
<keyword evidence="9" id="KW-1185">Reference proteome</keyword>
<evidence type="ECO:0000256" key="4">
    <source>
        <dbReference type="ARBA" id="ARBA00025878"/>
    </source>
</evidence>
<comment type="caution">
    <text evidence="8">The sequence shown here is derived from an EMBL/GenBank/DDBJ whole genome shotgun (WGS) entry which is preliminary data.</text>
</comment>
<dbReference type="InterPro" id="IPR000644">
    <property type="entry name" value="CBS_dom"/>
</dbReference>
<feature type="domain" description="CBS" evidence="7">
    <location>
        <begin position="203"/>
        <end position="265"/>
    </location>
</feature>
<keyword evidence="6" id="KW-1133">Transmembrane helix</keyword>
<evidence type="ECO:0000256" key="3">
    <source>
        <dbReference type="ARBA" id="ARBA00023122"/>
    </source>
</evidence>
<evidence type="ECO:0000313" key="9">
    <source>
        <dbReference type="Proteomes" id="UP001626550"/>
    </source>
</evidence>
<dbReference type="InterPro" id="IPR046342">
    <property type="entry name" value="CBS_dom_sf"/>
</dbReference>
<dbReference type="Gene3D" id="3.10.580.10">
    <property type="entry name" value="CBS-domain"/>
    <property type="match status" value="1"/>
</dbReference>
<keyword evidence="6" id="KW-0812">Transmembrane</keyword>
<accession>A0ABD2PXY8</accession>
<evidence type="ECO:0000256" key="2">
    <source>
        <dbReference type="ARBA" id="ARBA00022737"/>
    </source>
</evidence>
<comment type="subunit">
    <text evidence="4">AMPK is a heterotrimer of an alpha catalytic subunit (PRKAA1 or PRKAA2), a beta (PRKAB1 or PRKAB2) and a gamma non-catalytic subunits (PRKAG1, PRKAG2 or PRKAG3). Interacts with FNIP1 and FNIP2.</text>
</comment>
<dbReference type="InterPro" id="IPR050511">
    <property type="entry name" value="AMPK_gamma/SDS23_families"/>
</dbReference>
<keyword evidence="3 5" id="KW-0129">CBS domain</keyword>
<keyword evidence="2" id="KW-0677">Repeat</keyword>
<protein>
    <recommendedName>
        <fullName evidence="7">CBS domain-containing protein</fullName>
    </recommendedName>
</protein>
<dbReference type="SMART" id="SM00116">
    <property type="entry name" value="CBS"/>
    <property type="match status" value="2"/>
</dbReference>
<name>A0ABD2PXY8_9PLAT</name>
<evidence type="ECO:0000313" key="8">
    <source>
        <dbReference type="EMBL" id="KAL3312214.1"/>
    </source>
</evidence>
<dbReference type="EMBL" id="JBJKFK010001796">
    <property type="protein sequence ID" value="KAL3312214.1"/>
    <property type="molecule type" value="Genomic_DNA"/>
</dbReference>
<proteinExistence type="inferred from homology"/>
<sequence length="299" mass="33617">MGTTLTERQLELRVRLGVTTTIAPQPFPGPTDTGIWLVAVSITIITTTIIIITTGMENDNQTYAVLFQHTPCYDLIPDCAKLVTLDSQLTIAKAFRALIANGLRAAPVWNSKKQTFTGVLAVTDFIQMLNICYRNFPKSAITSLDDSIVQDPPSISVDDLELLTLDTWKGILKRENIDQAPSAKKESAPDQKEVDYSSDRHTIRPYRFNYILPEDSIYNAVKMLSKMKVHRLPVVDCPISGNGNPLFMMTHHRLLYFLHQKQRNLPRPQLMNQYLGQNIQTAKLSVKSVPIVGIVAFYI</sequence>
<keyword evidence="6" id="KW-0472">Membrane</keyword>
<dbReference type="PANTHER" id="PTHR13780">
    <property type="entry name" value="AMP-ACTIVATED PROTEIN KINASE, GAMMA REGULATORY SUBUNIT"/>
    <property type="match status" value="1"/>
</dbReference>
<dbReference type="AlphaFoldDB" id="A0ABD2PXY8"/>
<comment type="similarity">
    <text evidence="1">Belongs to the 5'-AMP-activated protein kinase gamma subunit family.</text>
</comment>
<reference evidence="8 9" key="1">
    <citation type="submission" date="2024-11" db="EMBL/GenBank/DDBJ databases">
        <title>Adaptive evolution of stress response genes in parasites aligns with host niche diversity.</title>
        <authorList>
            <person name="Hahn C."/>
            <person name="Resl P."/>
        </authorList>
    </citation>
    <scope>NUCLEOTIDE SEQUENCE [LARGE SCALE GENOMIC DNA]</scope>
    <source>
        <strain evidence="8">EGGRZ-B1_66</strain>
        <tissue evidence="8">Body</tissue>
    </source>
</reference>